<evidence type="ECO:0000256" key="6">
    <source>
        <dbReference type="ARBA" id="ARBA00022723"/>
    </source>
</evidence>
<comment type="catalytic activity">
    <reaction evidence="10">
        <text>L-threonyl-[protein] + FAD = FMN-L-threonyl-[protein] + AMP + H(+)</text>
        <dbReference type="Rhea" id="RHEA:36847"/>
        <dbReference type="Rhea" id="RHEA-COMP:11060"/>
        <dbReference type="Rhea" id="RHEA-COMP:11061"/>
        <dbReference type="ChEBI" id="CHEBI:15378"/>
        <dbReference type="ChEBI" id="CHEBI:30013"/>
        <dbReference type="ChEBI" id="CHEBI:57692"/>
        <dbReference type="ChEBI" id="CHEBI:74257"/>
        <dbReference type="ChEBI" id="CHEBI:456215"/>
        <dbReference type="EC" id="2.7.1.180"/>
    </reaction>
</comment>
<dbReference type="Proteomes" id="UP000184512">
    <property type="component" value="Unassembled WGS sequence"/>
</dbReference>
<keyword evidence="4" id="KW-0285">Flavoprotein</keyword>
<dbReference type="PANTHER" id="PTHR30040:SF2">
    <property type="entry name" value="FAD:PROTEIN FMN TRANSFERASE"/>
    <property type="match status" value="1"/>
</dbReference>
<keyword evidence="8" id="KW-0460">Magnesium</keyword>
<dbReference type="EMBL" id="FQZG01000007">
    <property type="protein sequence ID" value="SHI51477.1"/>
    <property type="molecule type" value="Genomic_DNA"/>
</dbReference>
<name>A0A1M6BS10_9ACTN</name>
<evidence type="ECO:0000256" key="3">
    <source>
        <dbReference type="ARBA" id="ARBA00016337"/>
    </source>
</evidence>
<dbReference type="SUPFAM" id="SSF143631">
    <property type="entry name" value="ApbE-like"/>
    <property type="match status" value="1"/>
</dbReference>
<evidence type="ECO:0000256" key="4">
    <source>
        <dbReference type="ARBA" id="ARBA00022630"/>
    </source>
</evidence>
<dbReference type="GO" id="GO:0016740">
    <property type="term" value="F:transferase activity"/>
    <property type="evidence" value="ECO:0007669"/>
    <property type="project" value="UniProtKB-KW"/>
</dbReference>
<evidence type="ECO:0000256" key="7">
    <source>
        <dbReference type="ARBA" id="ARBA00022827"/>
    </source>
</evidence>
<keyword evidence="12" id="KW-1185">Reference proteome</keyword>
<protein>
    <recommendedName>
        <fullName evidence="3">FAD:protein FMN transferase</fullName>
        <ecNumber evidence="2">2.7.1.180</ecNumber>
    </recommendedName>
    <alternativeName>
        <fullName evidence="9">Flavin transferase</fullName>
    </alternativeName>
</protein>
<dbReference type="EC" id="2.7.1.180" evidence="2"/>
<dbReference type="InterPro" id="IPR024932">
    <property type="entry name" value="ApbE"/>
</dbReference>
<dbReference type="STRING" id="1123357.SAMN02745244_00528"/>
<dbReference type="InterPro" id="IPR003374">
    <property type="entry name" value="ApbE-like_sf"/>
</dbReference>
<organism evidence="11 12">
    <name type="scientific">Tessaracoccus bendigoensis DSM 12906</name>
    <dbReference type="NCBI Taxonomy" id="1123357"/>
    <lineage>
        <taxon>Bacteria</taxon>
        <taxon>Bacillati</taxon>
        <taxon>Actinomycetota</taxon>
        <taxon>Actinomycetes</taxon>
        <taxon>Propionibacteriales</taxon>
        <taxon>Propionibacteriaceae</taxon>
        <taxon>Tessaracoccus</taxon>
    </lineage>
</organism>
<sequence length="284" mass="29722">MTRYPHEATFNVDGLDCLLITTMPQDLLPAVDIVIEELTALAAVASLDLHDSEVSRLTRMARFADITVPASPVLIDYLSAALWSADLTEGLVDPTAHRSSSGGSTLPGHGWERIEIGETTVSLPRGCVLDLSATASAHAADLLALALADRFGGSGFLVSIDGDIAVAGVCPEGGWQIPVVNGSGRTLQLVSTTHAALGRSDEAARGKVLIDPRTGDPASKIWTQVTVAANTALEANAWASASVLLGEMAPAWLSNRGVTARLERRTGTTRFTQGWPHPVALTAA</sequence>
<keyword evidence="11" id="KW-0449">Lipoprotein</keyword>
<proteinExistence type="predicted"/>
<dbReference type="Pfam" id="PF02424">
    <property type="entry name" value="ApbE"/>
    <property type="match status" value="1"/>
</dbReference>
<evidence type="ECO:0000256" key="8">
    <source>
        <dbReference type="ARBA" id="ARBA00022842"/>
    </source>
</evidence>
<evidence type="ECO:0000256" key="1">
    <source>
        <dbReference type="ARBA" id="ARBA00001946"/>
    </source>
</evidence>
<dbReference type="RefSeq" id="WP_073186002.1">
    <property type="nucleotide sequence ID" value="NZ_FQZG01000007.1"/>
</dbReference>
<evidence type="ECO:0000256" key="2">
    <source>
        <dbReference type="ARBA" id="ARBA00011955"/>
    </source>
</evidence>
<dbReference type="GO" id="GO:0046872">
    <property type="term" value="F:metal ion binding"/>
    <property type="evidence" value="ECO:0007669"/>
    <property type="project" value="UniProtKB-KW"/>
</dbReference>
<comment type="cofactor">
    <cofactor evidence="1">
        <name>Mg(2+)</name>
        <dbReference type="ChEBI" id="CHEBI:18420"/>
    </cofactor>
</comment>
<dbReference type="AlphaFoldDB" id="A0A1M6BS10"/>
<dbReference type="PANTHER" id="PTHR30040">
    <property type="entry name" value="THIAMINE BIOSYNTHESIS LIPOPROTEIN APBE"/>
    <property type="match status" value="1"/>
</dbReference>
<evidence type="ECO:0000256" key="9">
    <source>
        <dbReference type="ARBA" id="ARBA00031306"/>
    </source>
</evidence>
<gene>
    <name evidence="11" type="ORF">SAMN02745244_00528</name>
</gene>
<keyword evidence="6" id="KW-0479">Metal-binding</keyword>
<reference evidence="11 12" key="1">
    <citation type="submission" date="2016-11" db="EMBL/GenBank/DDBJ databases">
        <authorList>
            <person name="Jaros S."/>
            <person name="Januszkiewicz K."/>
            <person name="Wedrychowicz H."/>
        </authorList>
    </citation>
    <scope>NUCLEOTIDE SEQUENCE [LARGE SCALE GENOMIC DNA]</scope>
    <source>
        <strain evidence="11 12">DSM 12906</strain>
    </source>
</reference>
<dbReference type="Gene3D" id="3.10.520.10">
    <property type="entry name" value="ApbE-like domains"/>
    <property type="match status" value="1"/>
</dbReference>
<evidence type="ECO:0000313" key="11">
    <source>
        <dbReference type="EMBL" id="SHI51477.1"/>
    </source>
</evidence>
<accession>A0A1M6BS10</accession>
<dbReference type="OrthoDB" id="3728306at2"/>
<keyword evidence="7" id="KW-0274">FAD</keyword>
<evidence type="ECO:0000313" key="12">
    <source>
        <dbReference type="Proteomes" id="UP000184512"/>
    </source>
</evidence>
<keyword evidence="5" id="KW-0808">Transferase</keyword>
<evidence type="ECO:0000256" key="10">
    <source>
        <dbReference type="ARBA" id="ARBA00048540"/>
    </source>
</evidence>
<evidence type="ECO:0000256" key="5">
    <source>
        <dbReference type="ARBA" id="ARBA00022679"/>
    </source>
</evidence>